<dbReference type="InterPro" id="IPR054469">
    <property type="entry name" value="Pred_hydrolase_N"/>
</dbReference>
<dbReference type="RefSeq" id="WP_083075744.1">
    <property type="nucleotide sequence ID" value="NZ_AP022615.1"/>
</dbReference>
<dbReference type="SUPFAM" id="SSF53474">
    <property type="entry name" value="alpha/beta-Hydrolases"/>
    <property type="match status" value="1"/>
</dbReference>
<accession>A0A1X0DEP7</accession>
<comment type="caution">
    <text evidence="3">The sequence shown here is derived from an EMBL/GenBank/DDBJ whole genome shotgun (WGS) entry which is preliminary data.</text>
</comment>
<dbReference type="InterPro" id="IPR029058">
    <property type="entry name" value="AB_hydrolase_fold"/>
</dbReference>
<evidence type="ECO:0000259" key="1">
    <source>
        <dbReference type="Pfam" id="PF06259"/>
    </source>
</evidence>
<dbReference type="OrthoDB" id="5969911at2"/>
<proteinExistence type="predicted"/>
<dbReference type="STRING" id="53376.BST25_18105"/>
<feature type="domain" description="Predicted hydrolase N-terminal" evidence="2">
    <location>
        <begin position="1"/>
        <end position="195"/>
    </location>
</feature>
<evidence type="ECO:0000259" key="2">
    <source>
        <dbReference type="Pfam" id="PF22905"/>
    </source>
</evidence>
<dbReference type="InterPro" id="IPR010427">
    <property type="entry name" value="DUF1023"/>
</dbReference>
<keyword evidence="4" id="KW-1185">Reference proteome</keyword>
<dbReference type="Pfam" id="PF06259">
    <property type="entry name" value="Abhydrolase_8"/>
    <property type="match status" value="1"/>
</dbReference>
<gene>
    <name evidence="3" type="ORF">BST25_18105</name>
</gene>
<evidence type="ECO:0000313" key="3">
    <source>
        <dbReference type="EMBL" id="ORA70861.1"/>
    </source>
</evidence>
<sequence length="620" mass="65713">MRLRYISTPHLIAEAGGDPWAINESLQSGRPAQISVLAQAFHDAGRCTAESSSAFDAAWRRFGASWNRVNGEHPINDLAEVQRTIRSLGAQSLQLPKIGVDLENIAAALAEAQRVGAGLISTWEAHLQQLDDQLGQALDLEKDPELTVDDRAAVDALIGALEQEAIDATVSTLSRLRSQRDGYADYLRRSLTALRTDGYGPAILRAVDAPESPSNPEEPVELPPPGSSAEEVNRWWSTLDQEQQRRLIADHPPELGNLNGVPIVARSQVNKAVLNDDLRRVEELAKRNDVPVNDVVGQPGKYGLTGVAITRYTNAFRTRQGLNAPEGGAEVFLLGYRPEAFGGEGAAALAIGNPDTAANTAVLVKGAGTGVREETLTNADGVRLYEESARAGGGKETAVVVWVGYDAPDTWYDPGLREPHMARTGAQALVADVNALAVTHHGPPTHMTVVGHSYGSTVVSDASAVYGMRADDVVLVGSPGTDLAHSAADFHLSPGGHLYVGAASGDAVTWSPAQMTGPGVIGVSVGGLGDDPADDGFGSTRFKAEVPGNSMNPVYDHLHYFDEGSESLFSMADVVSGHGDRLQHDGMTARHRGGYGLGGWLDPEAARTATTGHYHRAPTD</sequence>
<evidence type="ECO:0000313" key="4">
    <source>
        <dbReference type="Proteomes" id="UP000192566"/>
    </source>
</evidence>
<protein>
    <submittedName>
        <fullName evidence="3">Uncharacterized protein</fullName>
    </submittedName>
</protein>
<feature type="domain" description="DUF1023" evidence="1">
    <location>
        <begin position="344"/>
        <end position="511"/>
    </location>
</feature>
<dbReference type="Proteomes" id="UP000192566">
    <property type="component" value="Unassembled WGS sequence"/>
</dbReference>
<reference evidence="3 4" key="1">
    <citation type="submission" date="2017-02" db="EMBL/GenBank/DDBJ databases">
        <title>The new phylogeny of genus Mycobacterium.</title>
        <authorList>
            <person name="Tortoli E."/>
            <person name="Trovato A."/>
            <person name="Cirillo D.M."/>
        </authorList>
    </citation>
    <scope>NUCLEOTIDE SEQUENCE [LARGE SCALE GENOMIC DNA]</scope>
    <source>
        <strain evidence="3 4">DSM 44471</strain>
    </source>
</reference>
<organism evidence="3 4">
    <name type="scientific">Mycobacterium heidelbergense</name>
    <dbReference type="NCBI Taxonomy" id="53376"/>
    <lineage>
        <taxon>Bacteria</taxon>
        <taxon>Bacillati</taxon>
        <taxon>Actinomycetota</taxon>
        <taxon>Actinomycetes</taxon>
        <taxon>Mycobacteriales</taxon>
        <taxon>Mycobacteriaceae</taxon>
        <taxon>Mycobacterium</taxon>
        <taxon>Mycobacterium simiae complex</taxon>
    </lineage>
</organism>
<dbReference type="AlphaFoldDB" id="A0A1X0DEP7"/>
<dbReference type="EMBL" id="MVHR01000030">
    <property type="protein sequence ID" value="ORA70861.1"/>
    <property type="molecule type" value="Genomic_DNA"/>
</dbReference>
<name>A0A1X0DEP7_MYCHE</name>
<dbReference type="Gene3D" id="3.40.50.1820">
    <property type="entry name" value="alpha/beta hydrolase"/>
    <property type="match status" value="1"/>
</dbReference>
<dbReference type="Pfam" id="PF22905">
    <property type="entry name" value="Hydro_N_hd"/>
    <property type="match status" value="1"/>
</dbReference>